<reference evidence="12" key="1">
    <citation type="submission" date="2021-05" db="EMBL/GenBank/DDBJ databases">
        <authorList>
            <person name="Tigano A."/>
        </authorList>
    </citation>
    <scope>NUCLEOTIDE SEQUENCE</scope>
</reference>
<keyword evidence="2" id="KW-1003">Cell membrane</keyword>
<keyword evidence="5" id="KW-0297">G-protein coupled receptor</keyword>
<keyword evidence="6 10" id="KW-0472">Membrane</keyword>
<evidence type="ECO:0000256" key="10">
    <source>
        <dbReference type="SAM" id="Phobius"/>
    </source>
</evidence>
<dbReference type="GO" id="GO:0001594">
    <property type="term" value="F:trace-amine receptor activity"/>
    <property type="evidence" value="ECO:0007669"/>
    <property type="project" value="TreeGrafter"/>
</dbReference>
<feature type="compositionally biased region" description="Basic and acidic residues" evidence="9">
    <location>
        <begin position="194"/>
        <end position="212"/>
    </location>
</feature>
<dbReference type="InterPro" id="IPR000276">
    <property type="entry name" value="GPCR_Rhodpsn"/>
</dbReference>
<keyword evidence="13" id="KW-1185">Reference proteome</keyword>
<keyword evidence="4 10" id="KW-1133">Transmembrane helix</keyword>
<feature type="transmembrane region" description="Helical" evidence="10">
    <location>
        <begin position="62"/>
        <end position="84"/>
    </location>
</feature>
<evidence type="ECO:0000313" key="13">
    <source>
        <dbReference type="Proteomes" id="UP000677803"/>
    </source>
</evidence>
<dbReference type="AlphaFoldDB" id="A0A8S4BD33"/>
<dbReference type="PANTHER" id="PTHR24249:SF381">
    <property type="entry name" value="TRACE AMINE ASSOCIATED RECEPTOR 19P-RELATED"/>
    <property type="match status" value="1"/>
</dbReference>
<evidence type="ECO:0000256" key="3">
    <source>
        <dbReference type="ARBA" id="ARBA00022692"/>
    </source>
</evidence>
<dbReference type="PRINTS" id="PR00237">
    <property type="entry name" value="GPCRRHODOPSN"/>
</dbReference>
<evidence type="ECO:0000259" key="11">
    <source>
        <dbReference type="PROSITE" id="PS50262"/>
    </source>
</evidence>
<evidence type="ECO:0000256" key="7">
    <source>
        <dbReference type="ARBA" id="ARBA00023170"/>
    </source>
</evidence>
<evidence type="ECO:0000256" key="8">
    <source>
        <dbReference type="ARBA" id="ARBA00023224"/>
    </source>
</evidence>
<gene>
    <name evidence="12" type="ORF">MMEN_LOCUS12773</name>
</gene>
<comment type="caution">
    <text evidence="12">The sequence shown here is derived from an EMBL/GenBank/DDBJ whole genome shotgun (WGS) entry which is preliminary data.</text>
</comment>
<dbReference type="PANTHER" id="PTHR24249">
    <property type="entry name" value="HISTAMINE RECEPTOR-RELATED G-PROTEIN COUPLED RECEPTOR"/>
    <property type="match status" value="1"/>
</dbReference>
<accession>A0A8S4BD33</accession>
<dbReference type="InterPro" id="IPR050569">
    <property type="entry name" value="TAAR"/>
</dbReference>
<evidence type="ECO:0000256" key="5">
    <source>
        <dbReference type="ARBA" id="ARBA00023040"/>
    </source>
</evidence>
<evidence type="ECO:0000256" key="4">
    <source>
        <dbReference type="ARBA" id="ARBA00022989"/>
    </source>
</evidence>
<protein>
    <submittedName>
        <fullName evidence="12">(Atlantic silverside) hypothetical protein</fullName>
    </submittedName>
</protein>
<evidence type="ECO:0000256" key="2">
    <source>
        <dbReference type="ARBA" id="ARBA00022475"/>
    </source>
</evidence>
<comment type="subcellular location">
    <subcellularLocation>
        <location evidence="1">Cell membrane</location>
        <topology evidence="1">Multi-pass membrane protein</topology>
    </subcellularLocation>
</comment>
<dbReference type="Gene3D" id="1.20.1070.10">
    <property type="entry name" value="Rhodopsin 7-helix transmembrane proteins"/>
    <property type="match status" value="1"/>
</dbReference>
<dbReference type="InterPro" id="IPR017452">
    <property type="entry name" value="GPCR_Rhodpsn_7TM"/>
</dbReference>
<keyword evidence="3 10" id="KW-0812">Transmembrane</keyword>
<sequence>MEEAELCFPQLNTSCRRLQRPQSEVIVTVVALSSISLLTAILNLLVIISISHFRQLHTHNNLLLLSLAVSDFLVGLLFSFQIVLIDGCWFLGDKAEAVGVKQENRKRLRCYLKCEMEMMTSRLRIAVILQNQTLKHHRADPTHTDTDFHSFLCNFGGVMQRVANGHITVNRNDYHGSYGGRGDDEHAAVHEHHLKDQNKADKKVRDSQREEVGGGLELPVEGEWINVENRSDQRDGGQSNYSHYDLRLRTLQRPAGGVDLRKAELGLLHRHRKKELLDSNRLSLLYPRP</sequence>
<dbReference type="EMBL" id="CAJRST010014113">
    <property type="protein sequence ID" value="CAG5929132.1"/>
    <property type="molecule type" value="Genomic_DNA"/>
</dbReference>
<dbReference type="OrthoDB" id="10042731at2759"/>
<dbReference type="Proteomes" id="UP000677803">
    <property type="component" value="Unassembled WGS sequence"/>
</dbReference>
<evidence type="ECO:0000313" key="12">
    <source>
        <dbReference type="EMBL" id="CAG5929132.1"/>
    </source>
</evidence>
<dbReference type="GO" id="GO:0005886">
    <property type="term" value="C:plasma membrane"/>
    <property type="evidence" value="ECO:0007669"/>
    <property type="project" value="UniProtKB-SubCell"/>
</dbReference>
<keyword evidence="8" id="KW-0807">Transducer</keyword>
<feature type="transmembrane region" description="Helical" evidence="10">
    <location>
        <begin position="26"/>
        <end position="50"/>
    </location>
</feature>
<evidence type="ECO:0000256" key="1">
    <source>
        <dbReference type="ARBA" id="ARBA00004651"/>
    </source>
</evidence>
<proteinExistence type="predicted"/>
<evidence type="ECO:0000256" key="9">
    <source>
        <dbReference type="SAM" id="MobiDB-lite"/>
    </source>
</evidence>
<dbReference type="SUPFAM" id="SSF81321">
    <property type="entry name" value="Family A G protein-coupled receptor-like"/>
    <property type="match status" value="1"/>
</dbReference>
<feature type="region of interest" description="Disordered" evidence="9">
    <location>
        <begin position="194"/>
        <end position="213"/>
    </location>
</feature>
<feature type="domain" description="G-protein coupled receptors family 1 profile" evidence="11">
    <location>
        <begin position="42"/>
        <end position="77"/>
    </location>
</feature>
<evidence type="ECO:0000256" key="6">
    <source>
        <dbReference type="ARBA" id="ARBA00023136"/>
    </source>
</evidence>
<organism evidence="12 13">
    <name type="scientific">Menidia menidia</name>
    <name type="common">Atlantic silverside</name>
    <dbReference type="NCBI Taxonomy" id="238744"/>
    <lineage>
        <taxon>Eukaryota</taxon>
        <taxon>Metazoa</taxon>
        <taxon>Chordata</taxon>
        <taxon>Craniata</taxon>
        <taxon>Vertebrata</taxon>
        <taxon>Euteleostomi</taxon>
        <taxon>Actinopterygii</taxon>
        <taxon>Neopterygii</taxon>
        <taxon>Teleostei</taxon>
        <taxon>Neoteleostei</taxon>
        <taxon>Acanthomorphata</taxon>
        <taxon>Ovalentaria</taxon>
        <taxon>Atherinomorphae</taxon>
        <taxon>Atheriniformes</taxon>
        <taxon>Atherinopsidae</taxon>
        <taxon>Menidiinae</taxon>
        <taxon>Menidia</taxon>
    </lineage>
</organism>
<keyword evidence="7" id="KW-0675">Receptor</keyword>
<dbReference type="PROSITE" id="PS50262">
    <property type="entry name" value="G_PROTEIN_RECEP_F1_2"/>
    <property type="match status" value="1"/>
</dbReference>
<name>A0A8S4BD33_9TELE</name>